<proteinExistence type="predicted"/>
<dbReference type="Pfam" id="PF01637">
    <property type="entry name" value="ATPase_2"/>
    <property type="match status" value="1"/>
</dbReference>
<dbReference type="InterPro" id="IPR004256">
    <property type="entry name" value="DUF234"/>
</dbReference>
<dbReference type="EMBL" id="LT629791">
    <property type="protein sequence ID" value="SDU26915.1"/>
    <property type="molecule type" value="Genomic_DNA"/>
</dbReference>
<name>A0A1H2H518_9ACTN</name>
<reference evidence="4" key="1">
    <citation type="submission" date="2016-10" db="EMBL/GenBank/DDBJ databases">
        <authorList>
            <person name="Varghese N."/>
            <person name="Submissions S."/>
        </authorList>
    </citation>
    <scope>NUCLEOTIDE SEQUENCE [LARGE SCALE GENOMIC DNA]</scope>
    <source>
        <strain evidence="4">DSM 45079</strain>
    </source>
</reference>
<dbReference type="GO" id="GO:0005524">
    <property type="term" value="F:ATP binding"/>
    <property type="evidence" value="ECO:0007669"/>
    <property type="project" value="InterPro"/>
</dbReference>
<dbReference type="InterPro" id="IPR027417">
    <property type="entry name" value="P-loop_NTPase"/>
</dbReference>
<keyword evidence="4" id="KW-1185">Reference proteome</keyword>
<evidence type="ECO:0000313" key="3">
    <source>
        <dbReference type="EMBL" id="SDU26915.1"/>
    </source>
</evidence>
<protein>
    <submittedName>
        <fullName evidence="3">Uncharacterized protein</fullName>
    </submittedName>
</protein>
<organism evidence="3 4">
    <name type="scientific">Jiangella alkaliphila</name>
    <dbReference type="NCBI Taxonomy" id="419479"/>
    <lineage>
        <taxon>Bacteria</taxon>
        <taxon>Bacillati</taxon>
        <taxon>Actinomycetota</taxon>
        <taxon>Actinomycetes</taxon>
        <taxon>Jiangellales</taxon>
        <taxon>Jiangellaceae</taxon>
        <taxon>Jiangella</taxon>
    </lineage>
</organism>
<dbReference type="Proteomes" id="UP000182977">
    <property type="component" value="Chromosome I"/>
</dbReference>
<dbReference type="SUPFAM" id="SSF52540">
    <property type="entry name" value="P-loop containing nucleoside triphosphate hydrolases"/>
    <property type="match status" value="1"/>
</dbReference>
<feature type="domain" description="DUF234" evidence="2">
    <location>
        <begin position="336"/>
        <end position="427"/>
    </location>
</feature>
<evidence type="ECO:0000259" key="2">
    <source>
        <dbReference type="Pfam" id="PF03008"/>
    </source>
</evidence>
<sequence length="486" mass="51902">MNANGGRFHGRRTLLARLDHELAQVTATGRGRMLDVRGRRQVGKSRLLTHFVETRNRPYLYTTAVKNASAHAHLAGLTRDALAATTPLPEASVVFASPPASWDEFFGRLRLSLERSPAVVVVDEFPWAVEADPTLEGTLQNAWDRTLENLPVLLVVVGSDVAMMERLTEHDRPLFGRAGIVVVRPFDPSECAELLGPGSTAVAAFDAHLVTGGSPRLLGRLAASGTAEDFVREQLRDETSDLAVMAQLTLDAEFPPDSQARRILSAIGSAEVGPVSFSRVTHTMDGDTTTVQTAVTRGLKVLAGVGGVVAADLPIGAAPNSRLRRYRVADSYLRFWFRFVGPQLANIARGRGDLAVDAFGRGWQAWRGKAVEPVVREAVLRLAPDLGPLSDVDAVGGWWNRDNSTEVDVVAAHGRQVRAVGSVKWCTTTPLSADDAAALRRAQQVVPGAADAALLAVCPAGAADDAGMDLVLRADDLLGAWGGGRS</sequence>
<dbReference type="OrthoDB" id="3209349at2"/>
<accession>A0A1H2H518</accession>
<dbReference type="STRING" id="419479.SAMN04488563_0845"/>
<dbReference type="InterPro" id="IPR011579">
    <property type="entry name" value="ATPase_dom"/>
</dbReference>
<gene>
    <name evidence="3" type="ORF">SAMN04488563_0845</name>
</gene>
<evidence type="ECO:0000313" key="4">
    <source>
        <dbReference type="Proteomes" id="UP000182977"/>
    </source>
</evidence>
<dbReference type="Pfam" id="PF03008">
    <property type="entry name" value="DUF234"/>
    <property type="match status" value="1"/>
</dbReference>
<dbReference type="PANTHER" id="PTHR34704:SF2">
    <property type="entry name" value="ATPASE"/>
    <property type="match status" value="1"/>
</dbReference>
<dbReference type="RefSeq" id="WP_046771971.1">
    <property type="nucleotide sequence ID" value="NZ_LBMC01000053.1"/>
</dbReference>
<evidence type="ECO:0000259" key="1">
    <source>
        <dbReference type="Pfam" id="PF01637"/>
    </source>
</evidence>
<dbReference type="AlphaFoldDB" id="A0A1H2H518"/>
<dbReference type="PANTHER" id="PTHR34704">
    <property type="entry name" value="ATPASE"/>
    <property type="match status" value="1"/>
</dbReference>
<feature type="domain" description="ATPase" evidence="1">
    <location>
        <begin position="22"/>
        <end position="218"/>
    </location>
</feature>
<dbReference type="Gene3D" id="3.40.50.300">
    <property type="entry name" value="P-loop containing nucleotide triphosphate hydrolases"/>
    <property type="match status" value="1"/>
</dbReference>